<reference evidence="1" key="1">
    <citation type="journal article" date="2020" name="Fungal Divers.">
        <title>Resolving the Mortierellaceae phylogeny through synthesis of multi-gene phylogenetics and phylogenomics.</title>
        <authorList>
            <person name="Vandepol N."/>
            <person name="Liber J."/>
            <person name="Desiro A."/>
            <person name="Na H."/>
            <person name="Kennedy M."/>
            <person name="Barry K."/>
            <person name="Grigoriev I.V."/>
            <person name="Miller A.N."/>
            <person name="O'Donnell K."/>
            <person name="Stajich J.E."/>
            <person name="Bonito G."/>
        </authorList>
    </citation>
    <scope>NUCLEOTIDE SEQUENCE</scope>
    <source>
        <strain evidence="1">MES-2147</strain>
    </source>
</reference>
<dbReference type="InterPro" id="IPR038385">
    <property type="entry name" value="Sua5/YwlC_C"/>
</dbReference>
<accession>A0A9P6M9F6</accession>
<dbReference type="EMBL" id="JAAAHW010003585">
    <property type="protein sequence ID" value="KAF9982422.1"/>
    <property type="molecule type" value="Genomic_DNA"/>
</dbReference>
<proteinExistence type="predicted"/>
<feature type="non-terminal residue" evidence="1">
    <location>
        <position position="104"/>
    </location>
</feature>
<dbReference type="Proteomes" id="UP000749646">
    <property type="component" value="Unassembled WGS sequence"/>
</dbReference>
<organism evidence="1 2">
    <name type="scientific">Modicella reniformis</name>
    <dbReference type="NCBI Taxonomy" id="1440133"/>
    <lineage>
        <taxon>Eukaryota</taxon>
        <taxon>Fungi</taxon>
        <taxon>Fungi incertae sedis</taxon>
        <taxon>Mucoromycota</taxon>
        <taxon>Mortierellomycotina</taxon>
        <taxon>Mortierellomycetes</taxon>
        <taxon>Mortierellales</taxon>
        <taxon>Mortierellaceae</taxon>
        <taxon>Modicella</taxon>
    </lineage>
</organism>
<dbReference type="Gene3D" id="3.40.50.11030">
    <property type="entry name" value="Threonylcarbamoyl-AMP synthase, C-terminal domain"/>
    <property type="match status" value="1"/>
</dbReference>
<protein>
    <submittedName>
        <fullName evidence="1">Uncharacterized protein</fullName>
    </submittedName>
</protein>
<evidence type="ECO:0000313" key="2">
    <source>
        <dbReference type="Proteomes" id="UP000749646"/>
    </source>
</evidence>
<comment type="caution">
    <text evidence="1">The sequence shown here is derived from an EMBL/GenBank/DDBJ whole genome shotgun (WGS) entry which is preliminary data.</text>
</comment>
<evidence type="ECO:0000313" key="1">
    <source>
        <dbReference type="EMBL" id="KAF9982422.1"/>
    </source>
</evidence>
<keyword evidence="2" id="KW-1185">Reference proteome</keyword>
<dbReference type="OrthoDB" id="412787at2759"/>
<name>A0A9P6M9F6_9FUNG</name>
<dbReference type="AlphaFoldDB" id="A0A9P6M9F6"/>
<sequence length="104" mass="11791">MSGSGGGQRSFGIESTVVDGLRVPPAILRPGLNRFDRFKVQVYKKLYIEKLKLEARDVIEFPLGQGSKSEDVARELSRGLRYLDGQNVDCIFAEESMKKRKAWR</sequence>
<gene>
    <name evidence="1" type="ORF">BGZ65_002882</name>
</gene>